<comment type="cofactor">
    <cofactor evidence="1">
        <name>Mn(2+)</name>
        <dbReference type="ChEBI" id="CHEBI:29035"/>
    </cofactor>
</comment>
<evidence type="ECO:0000259" key="14">
    <source>
        <dbReference type="SMART" id="SM01124"/>
    </source>
</evidence>
<feature type="region of interest" description="Disordered" evidence="13">
    <location>
        <begin position="344"/>
        <end position="363"/>
    </location>
</feature>
<feature type="compositionally biased region" description="Polar residues" evidence="13">
    <location>
        <begin position="344"/>
        <end position="362"/>
    </location>
</feature>
<comment type="cofactor">
    <cofactor evidence="3">
        <name>Fe(2+)</name>
        <dbReference type="ChEBI" id="CHEBI:29033"/>
    </cofactor>
</comment>
<feature type="region of interest" description="Disordered" evidence="13">
    <location>
        <begin position="286"/>
        <end position="323"/>
    </location>
</feature>
<dbReference type="Proteomes" id="UP001365128">
    <property type="component" value="Unassembled WGS sequence"/>
</dbReference>
<keyword evidence="11" id="KW-0464">Manganese</keyword>
<protein>
    <submittedName>
        <fullName evidence="15">Lariat debranching enzyme</fullName>
    </submittedName>
</protein>
<dbReference type="EMBL" id="JBBPDW010000009">
    <property type="protein sequence ID" value="KAK7549488.1"/>
    <property type="molecule type" value="Genomic_DNA"/>
</dbReference>
<dbReference type="PANTHER" id="PTHR12849:SF0">
    <property type="entry name" value="LARIAT DEBRANCHING ENZYME"/>
    <property type="match status" value="1"/>
</dbReference>
<accession>A0ABR1MIQ8</accession>
<evidence type="ECO:0000256" key="5">
    <source>
        <dbReference type="ARBA" id="ARBA00006045"/>
    </source>
</evidence>
<keyword evidence="6" id="KW-0507">mRNA processing</keyword>
<evidence type="ECO:0000256" key="8">
    <source>
        <dbReference type="ARBA" id="ARBA00022801"/>
    </source>
</evidence>
<dbReference type="CDD" id="cd00844">
    <property type="entry name" value="MPP_Dbr1_N"/>
    <property type="match status" value="1"/>
</dbReference>
<dbReference type="Pfam" id="PF05011">
    <property type="entry name" value="DBR1"/>
    <property type="match status" value="1"/>
</dbReference>
<comment type="similarity">
    <text evidence="5">Belongs to the lariat debranching enzyme family.</text>
</comment>
<dbReference type="PANTHER" id="PTHR12849">
    <property type="entry name" value="RNA LARIAT DEBRANCHING ENZYME"/>
    <property type="match status" value="1"/>
</dbReference>
<evidence type="ECO:0000256" key="1">
    <source>
        <dbReference type="ARBA" id="ARBA00001936"/>
    </source>
</evidence>
<gene>
    <name evidence="15" type="ORF">IWX46DRAFT_596174</name>
</gene>
<evidence type="ECO:0000256" key="13">
    <source>
        <dbReference type="SAM" id="MobiDB-lite"/>
    </source>
</evidence>
<comment type="subcellular location">
    <subcellularLocation>
        <location evidence="4">Nucleus</location>
    </subcellularLocation>
</comment>
<sequence>MDPNIEYHEMEGLRVAVEGCGHGTLHSIYASIAQTCKQKGWHDGVDLLIIGGDFQAVRNSRDLKCMAVPPKYRQLGDFHEYYSGKRTAPYLTIFVGGNHEASNHLSELFYGGWAAPNIYYMGAANVVRLGPLRIAGLSGIFKGYQYRKPHYERLPYSEDDIRSVYHVREWDARKLLQIRTQVDIGISHDWPRGIEWLGNHRSLFGQKPFFRADAESGRLGSVAAKLVMERLRPSHWFSAHLHCKYTAIVDHDKTAQAGEQGTRSTATEAPQKNVDEIDLDVELDAEAPSAQEKPTEQAQVNNTDEIGMNMERGGGIGQDKSKTVAPVNNAEEIELDMDEDTAAQEHTQTNTTEKQSNGTGTSADEVAEELRAQLPASFARPEEPSRPEPLPFPDAIHNKQTKFLALDKCLPRRDFLQFVEIPTISTTERTFTKPLRLCYDKEWLAITRAFAPDLVVGDPNYRVPADRGEAHYRPLIERHEAWVEENVVQKGKMEIPTNFEWTAEPEAPGLDTSGLPLEYTNPHTKAFCDMLEIPVPFDSTPEERLARKERGDAELGQHERDGGRGRGHHRGGRGRSRGRSRGRGRGGR</sequence>
<dbReference type="InterPro" id="IPR041816">
    <property type="entry name" value="Dbr1_N"/>
</dbReference>
<dbReference type="SMART" id="SM01124">
    <property type="entry name" value="DBR1"/>
    <property type="match status" value="1"/>
</dbReference>
<reference evidence="15 16" key="1">
    <citation type="submission" date="2024-04" db="EMBL/GenBank/DDBJ databases">
        <title>Phyllosticta paracitricarpa is synonymous to the EU quarantine fungus P. citricarpa based on phylogenomic analyses.</title>
        <authorList>
            <consortium name="Lawrence Berkeley National Laboratory"/>
            <person name="Van Ingen-Buijs V.A."/>
            <person name="Van Westerhoven A.C."/>
            <person name="Haridas S."/>
            <person name="Skiadas P."/>
            <person name="Martin F."/>
            <person name="Groenewald J.Z."/>
            <person name="Crous P.W."/>
            <person name="Seidl M.F."/>
        </authorList>
    </citation>
    <scope>NUCLEOTIDE SEQUENCE [LARGE SCALE GENOMIC DNA]</scope>
    <source>
        <strain evidence="15 16">CBS 122670</strain>
    </source>
</reference>
<keyword evidence="10" id="KW-0408">Iron</keyword>
<evidence type="ECO:0000256" key="7">
    <source>
        <dbReference type="ARBA" id="ARBA00022723"/>
    </source>
</evidence>
<dbReference type="InterPro" id="IPR029052">
    <property type="entry name" value="Metallo-depent_PP-like"/>
</dbReference>
<keyword evidence="8" id="KW-0378">Hydrolase</keyword>
<feature type="compositionally biased region" description="Basic residues" evidence="13">
    <location>
        <begin position="565"/>
        <end position="588"/>
    </location>
</feature>
<proteinExistence type="inferred from homology"/>
<feature type="domain" description="Lariat debranching enzyme C-terminal" evidence="14">
    <location>
        <begin position="392"/>
        <end position="537"/>
    </location>
</feature>
<comment type="cofactor">
    <cofactor evidence="2">
        <name>Zn(2+)</name>
        <dbReference type="ChEBI" id="CHEBI:29105"/>
    </cofactor>
</comment>
<keyword evidence="16" id="KW-1185">Reference proteome</keyword>
<evidence type="ECO:0000256" key="4">
    <source>
        <dbReference type="ARBA" id="ARBA00004123"/>
    </source>
</evidence>
<organism evidence="15 16">
    <name type="scientific">Phyllosticta citricarpa</name>
    <dbReference type="NCBI Taxonomy" id="55181"/>
    <lineage>
        <taxon>Eukaryota</taxon>
        <taxon>Fungi</taxon>
        <taxon>Dikarya</taxon>
        <taxon>Ascomycota</taxon>
        <taxon>Pezizomycotina</taxon>
        <taxon>Dothideomycetes</taxon>
        <taxon>Dothideomycetes incertae sedis</taxon>
        <taxon>Botryosphaeriales</taxon>
        <taxon>Phyllostictaceae</taxon>
        <taxon>Phyllosticta</taxon>
    </lineage>
</organism>
<evidence type="ECO:0000256" key="12">
    <source>
        <dbReference type="ARBA" id="ARBA00023242"/>
    </source>
</evidence>
<dbReference type="InterPro" id="IPR004843">
    <property type="entry name" value="Calcineurin-like_PHP"/>
</dbReference>
<dbReference type="Pfam" id="PF00149">
    <property type="entry name" value="Metallophos"/>
    <property type="match status" value="1"/>
</dbReference>
<keyword evidence="12" id="KW-0539">Nucleus</keyword>
<name>A0ABR1MIQ8_9PEZI</name>
<evidence type="ECO:0000256" key="2">
    <source>
        <dbReference type="ARBA" id="ARBA00001947"/>
    </source>
</evidence>
<evidence type="ECO:0000313" key="15">
    <source>
        <dbReference type="EMBL" id="KAK7549488.1"/>
    </source>
</evidence>
<evidence type="ECO:0000256" key="3">
    <source>
        <dbReference type="ARBA" id="ARBA00001954"/>
    </source>
</evidence>
<evidence type="ECO:0000313" key="16">
    <source>
        <dbReference type="Proteomes" id="UP001365128"/>
    </source>
</evidence>
<dbReference type="SUPFAM" id="SSF56300">
    <property type="entry name" value="Metallo-dependent phosphatases"/>
    <property type="match status" value="1"/>
</dbReference>
<evidence type="ECO:0000256" key="11">
    <source>
        <dbReference type="ARBA" id="ARBA00023211"/>
    </source>
</evidence>
<feature type="compositionally biased region" description="Basic and acidic residues" evidence="13">
    <location>
        <begin position="541"/>
        <end position="564"/>
    </location>
</feature>
<evidence type="ECO:0000256" key="10">
    <source>
        <dbReference type="ARBA" id="ARBA00023004"/>
    </source>
</evidence>
<dbReference type="InterPro" id="IPR007708">
    <property type="entry name" value="DBR1_C"/>
</dbReference>
<comment type="caution">
    <text evidence="15">The sequence shown here is derived from an EMBL/GenBank/DDBJ whole genome shotgun (WGS) entry which is preliminary data.</text>
</comment>
<keyword evidence="7" id="KW-0479">Metal-binding</keyword>
<keyword evidence="9" id="KW-0862">Zinc</keyword>
<evidence type="ECO:0000256" key="6">
    <source>
        <dbReference type="ARBA" id="ARBA00022664"/>
    </source>
</evidence>
<feature type="region of interest" description="Disordered" evidence="13">
    <location>
        <begin position="540"/>
        <end position="588"/>
    </location>
</feature>
<evidence type="ECO:0000256" key="9">
    <source>
        <dbReference type="ARBA" id="ARBA00022833"/>
    </source>
</evidence>